<proteinExistence type="predicted"/>
<dbReference type="Proteomes" id="UP001189429">
    <property type="component" value="Unassembled WGS sequence"/>
</dbReference>
<name>A0ABN9SQL6_9DINO</name>
<gene>
    <name evidence="9" type="ORF">PCOR1329_LOCUS31637</name>
</gene>
<evidence type="ECO:0000256" key="6">
    <source>
        <dbReference type="SAM" id="MobiDB-lite"/>
    </source>
</evidence>
<keyword evidence="10" id="KW-1185">Reference proteome</keyword>
<dbReference type="PROSITE" id="PS00018">
    <property type="entry name" value="EF_HAND_1"/>
    <property type="match status" value="2"/>
</dbReference>
<dbReference type="Gene3D" id="1.10.238.10">
    <property type="entry name" value="EF-hand"/>
    <property type="match status" value="1"/>
</dbReference>
<accession>A0ABN9SQL6</accession>
<feature type="transmembrane region" description="Helical" evidence="7">
    <location>
        <begin position="431"/>
        <end position="454"/>
    </location>
</feature>
<dbReference type="SUPFAM" id="SSF47473">
    <property type="entry name" value="EF-hand"/>
    <property type="match status" value="1"/>
</dbReference>
<dbReference type="InterPro" id="IPR018247">
    <property type="entry name" value="EF_Hand_1_Ca_BS"/>
</dbReference>
<feature type="domain" description="EF-hand" evidence="8">
    <location>
        <begin position="479"/>
        <end position="514"/>
    </location>
</feature>
<dbReference type="PANTHER" id="PTHR10037">
    <property type="entry name" value="VOLTAGE-GATED CATION CHANNEL CALCIUM AND SODIUM"/>
    <property type="match status" value="1"/>
</dbReference>
<feature type="compositionally biased region" description="Basic and acidic residues" evidence="6">
    <location>
        <begin position="115"/>
        <end position="136"/>
    </location>
</feature>
<dbReference type="CDD" id="cd00051">
    <property type="entry name" value="EFh"/>
    <property type="match status" value="1"/>
</dbReference>
<protein>
    <recommendedName>
        <fullName evidence="8">EF-hand domain-containing protein</fullName>
    </recommendedName>
</protein>
<dbReference type="EMBL" id="CAUYUJ010012536">
    <property type="protein sequence ID" value="CAK0834154.1"/>
    <property type="molecule type" value="Genomic_DNA"/>
</dbReference>
<feature type="region of interest" description="Disordered" evidence="6">
    <location>
        <begin position="1"/>
        <end position="48"/>
    </location>
</feature>
<dbReference type="InterPro" id="IPR027359">
    <property type="entry name" value="Volt_channel_dom_sf"/>
</dbReference>
<evidence type="ECO:0000256" key="4">
    <source>
        <dbReference type="ARBA" id="ARBA00022989"/>
    </source>
</evidence>
<dbReference type="Gene3D" id="1.10.287.70">
    <property type="match status" value="1"/>
</dbReference>
<dbReference type="PROSITE" id="PS50222">
    <property type="entry name" value="EF_HAND_2"/>
    <property type="match status" value="2"/>
</dbReference>
<dbReference type="InterPro" id="IPR011992">
    <property type="entry name" value="EF-hand-dom_pair"/>
</dbReference>
<dbReference type="Gene3D" id="1.20.120.350">
    <property type="entry name" value="Voltage-gated potassium channels. Chain C"/>
    <property type="match status" value="1"/>
</dbReference>
<sequence>RSGGRRGQPGRCGRRGRRGAVRRVSRRPGPRALAGMGSPGKRTRPDEDLEAWLAAERSPAFEKALARLLAAHHSALLQARRGRREEEGDLSPGTQTSCQASWSPSPRACLGSGRRGADHKGPDKPVRWLSSERERGGASCAESHGAVGLQGGGQENASACGSSESPRPAVADSRPSVEVSLRITDHIILQSQPSHRKRSWLGEFVDGVVFEVGSAVVLFLFCLVTALEIQGEGMTLGYELEYPRYADPDSTAWPNTTDVLQVLSVCFGGIFACEVLFRLLAAKAQFFCDGWNLFDVFILVGWCIELTGEDFNAKVLRLARLVRMLRFLRLVKVVRYVENLYYMVRALNGCWKALGWSAVLLLALQAFTSVVISQILFATYFLDDRRPIDERQEVFVYFGSFTRSLLTTFEMTMGNWPTPARVLFENVSEWYMWMFLLHKFVVGFAVIGVINAMFVQETFQVAMTDDLTMVLKKSKQMRTQKAKLERLFMAADSDGNGRVSRNEFATILMHDDVRLWLASMDYATKDPNFLFDLLDQNDSGDLSASEFLRGMTRLRGFARAMDLVHLGNTQEKVKDIVGVSHKTLGKLLGPVDDDYDVDDDWGLSL</sequence>
<comment type="caution">
    <text evidence="9">The sequence shown here is derived from an EMBL/GenBank/DDBJ whole genome shotgun (WGS) entry which is preliminary data.</text>
</comment>
<evidence type="ECO:0000256" key="1">
    <source>
        <dbReference type="ARBA" id="ARBA00004141"/>
    </source>
</evidence>
<dbReference type="InterPro" id="IPR043203">
    <property type="entry name" value="VGCC_Ca_Na"/>
</dbReference>
<evidence type="ECO:0000256" key="2">
    <source>
        <dbReference type="ARBA" id="ARBA00022692"/>
    </source>
</evidence>
<keyword evidence="2 7" id="KW-0812">Transmembrane</keyword>
<dbReference type="PANTHER" id="PTHR10037:SF62">
    <property type="entry name" value="SODIUM CHANNEL PROTEIN 60E"/>
    <property type="match status" value="1"/>
</dbReference>
<evidence type="ECO:0000313" key="9">
    <source>
        <dbReference type="EMBL" id="CAK0834154.1"/>
    </source>
</evidence>
<organism evidence="9 10">
    <name type="scientific">Prorocentrum cordatum</name>
    <dbReference type="NCBI Taxonomy" id="2364126"/>
    <lineage>
        <taxon>Eukaryota</taxon>
        <taxon>Sar</taxon>
        <taxon>Alveolata</taxon>
        <taxon>Dinophyceae</taxon>
        <taxon>Prorocentrales</taxon>
        <taxon>Prorocentraceae</taxon>
        <taxon>Prorocentrum</taxon>
    </lineage>
</organism>
<evidence type="ECO:0000259" key="8">
    <source>
        <dbReference type="PROSITE" id="PS50222"/>
    </source>
</evidence>
<dbReference type="Pfam" id="PF13202">
    <property type="entry name" value="EF-hand_5"/>
    <property type="match status" value="1"/>
</dbReference>
<evidence type="ECO:0000313" key="10">
    <source>
        <dbReference type="Proteomes" id="UP001189429"/>
    </source>
</evidence>
<feature type="transmembrane region" description="Helical" evidence="7">
    <location>
        <begin position="356"/>
        <end position="382"/>
    </location>
</feature>
<keyword evidence="4 7" id="KW-1133">Transmembrane helix</keyword>
<keyword evidence="5 7" id="KW-0472">Membrane</keyword>
<dbReference type="Pfam" id="PF00520">
    <property type="entry name" value="Ion_trans"/>
    <property type="match status" value="1"/>
</dbReference>
<dbReference type="SUPFAM" id="SSF81324">
    <property type="entry name" value="Voltage-gated potassium channels"/>
    <property type="match status" value="1"/>
</dbReference>
<evidence type="ECO:0000256" key="5">
    <source>
        <dbReference type="ARBA" id="ARBA00023136"/>
    </source>
</evidence>
<evidence type="ECO:0000256" key="3">
    <source>
        <dbReference type="ARBA" id="ARBA00022837"/>
    </source>
</evidence>
<feature type="transmembrane region" description="Helical" evidence="7">
    <location>
        <begin position="259"/>
        <end position="277"/>
    </location>
</feature>
<feature type="compositionally biased region" description="Basic residues" evidence="6">
    <location>
        <begin position="12"/>
        <end position="29"/>
    </location>
</feature>
<reference evidence="9" key="1">
    <citation type="submission" date="2023-10" db="EMBL/GenBank/DDBJ databases">
        <authorList>
            <person name="Chen Y."/>
            <person name="Shah S."/>
            <person name="Dougan E. K."/>
            <person name="Thang M."/>
            <person name="Chan C."/>
        </authorList>
    </citation>
    <scope>NUCLEOTIDE SEQUENCE [LARGE SCALE GENOMIC DNA]</scope>
</reference>
<comment type="subcellular location">
    <subcellularLocation>
        <location evidence="1">Membrane</location>
        <topology evidence="1">Multi-pass membrane protein</topology>
    </subcellularLocation>
</comment>
<dbReference type="InterPro" id="IPR005821">
    <property type="entry name" value="Ion_trans_dom"/>
</dbReference>
<feature type="compositionally biased region" description="Polar residues" evidence="6">
    <location>
        <begin position="92"/>
        <end position="104"/>
    </location>
</feature>
<dbReference type="SMART" id="SM00054">
    <property type="entry name" value="EFh"/>
    <property type="match status" value="2"/>
</dbReference>
<feature type="transmembrane region" description="Helical" evidence="7">
    <location>
        <begin position="204"/>
        <end position="227"/>
    </location>
</feature>
<feature type="compositionally biased region" description="Polar residues" evidence="6">
    <location>
        <begin position="155"/>
        <end position="165"/>
    </location>
</feature>
<feature type="domain" description="EF-hand" evidence="8">
    <location>
        <begin position="522"/>
        <end position="557"/>
    </location>
</feature>
<keyword evidence="3" id="KW-0106">Calcium</keyword>
<feature type="non-terminal residue" evidence="9">
    <location>
        <position position="1"/>
    </location>
</feature>
<feature type="region of interest" description="Disordered" evidence="6">
    <location>
        <begin position="80"/>
        <end position="175"/>
    </location>
</feature>
<evidence type="ECO:0000256" key="7">
    <source>
        <dbReference type="SAM" id="Phobius"/>
    </source>
</evidence>
<dbReference type="InterPro" id="IPR002048">
    <property type="entry name" value="EF_hand_dom"/>
</dbReference>